<dbReference type="Proteomes" id="UP001168694">
    <property type="component" value="Unassembled WGS sequence"/>
</dbReference>
<evidence type="ECO:0000313" key="2">
    <source>
        <dbReference type="EMBL" id="MDN4071504.1"/>
    </source>
</evidence>
<evidence type="ECO:0000256" key="1">
    <source>
        <dbReference type="SAM" id="Phobius"/>
    </source>
</evidence>
<keyword evidence="1" id="KW-0812">Transmembrane</keyword>
<proteinExistence type="predicted"/>
<protein>
    <submittedName>
        <fullName evidence="2">SLAP domain-containing protein</fullName>
    </submittedName>
</protein>
<dbReference type="SUPFAM" id="SSF81442">
    <property type="entry name" value="Cytochrome c oxidase subunit I-like"/>
    <property type="match status" value="1"/>
</dbReference>
<dbReference type="InterPro" id="IPR030910">
    <property type="entry name" value="SLAP_dom"/>
</dbReference>
<sequence length="250" mass="28382">MVFQLKSVHAHVNLLGWIALTLAGIIYHLIPAAAEGRLGKLHFWLHNIGADMLLSLSFMCTDMNKQRRLLQSGVQYCLGDFALCDKHLEKRERLDTWGVPRLRFWAGMGKCDMIRGATSKGCVSMQRLIYEYSWDKSIAGQDRKTIEKVFQETSIPSGQAASFAMIRTAINHKGELLVTGILHHFRKETFTVQNMEMTYKENGKTIAKFIFTVPQIVLEAETSMPWTFIFPVESLINKPALADGQLDFIN</sequence>
<organism evidence="2 3">
    <name type="scientific">Fictibacillus terranigra</name>
    <dbReference type="NCBI Taxonomy" id="3058424"/>
    <lineage>
        <taxon>Bacteria</taxon>
        <taxon>Bacillati</taxon>
        <taxon>Bacillota</taxon>
        <taxon>Bacilli</taxon>
        <taxon>Bacillales</taxon>
        <taxon>Fictibacillaceae</taxon>
        <taxon>Fictibacillus</taxon>
    </lineage>
</organism>
<keyword evidence="1" id="KW-0472">Membrane</keyword>
<evidence type="ECO:0000313" key="3">
    <source>
        <dbReference type="Proteomes" id="UP001168694"/>
    </source>
</evidence>
<dbReference type="EMBL" id="JAUHLN010000001">
    <property type="protein sequence ID" value="MDN4071504.1"/>
    <property type="molecule type" value="Genomic_DNA"/>
</dbReference>
<name>A0ABT8E0Q5_9BACL</name>
<comment type="caution">
    <text evidence="2">The sequence shown here is derived from an EMBL/GenBank/DDBJ whole genome shotgun (WGS) entry which is preliminary data.</text>
</comment>
<gene>
    <name evidence="2" type="ORF">QYF49_00475</name>
</gene>
<accession>A0ABT8E0Q5</accession>
<keyword evidence="3" id="KW-1185">Reference proteome</keyword>
<keyword evidence="1" id="KW-1133">Transmembrane helix</keyword>
<dbReference type="RefSeq" id="WP_290397679.1">
    <property type="nucleotide sequence ID" value="NZ_JAUHLN010000001.1"/>
</dbReference>
<dbReference type="Gene3D" id="1.20.210.10">
    <property type="entry name" value="Cytochrome c oxidase-like, subunit I domain"/>
    <property type="match status" value="1"/>
</dbReference>
<feature type="transmembrane region" description="Helical" evidence="1">
    <location>
        <begin position="12"/>
        <end position="30"/>
    </location>
</feature>
<dbReference type="NCBIfam" id="TIGR04398">
    <property type="entry name" value="SLAP_DUP"/>
    <property type="match status" value="1"/>
</dbReference>
<dbReference type="InterPro" id="IPR036927">
    <property type="entry name" value="Cyt_c_oxase-like_su1_sf"/>
</dbReference>
<reference evidence="2" key="1">
    <citation type="submission" date="2023-06" db="EMBL/GenBank/DDBJ databases">
        <title>Draft Genome Sequences of Representative Paenibacillus Polymyxa, Bacillus cereus, Fictibacillus sp., and Brevibacillus agri Strains Isolated from Amazonian Dark Earth.</title>
        <authorList>
            <person name="Pellegrinetti T.A."/>
            <person name="Cunha I.C.M."/>
            <person name="Chaves M.G."/>
            <person name="Freitas A.S."/>
            <person name="Silva A.V.R."/>
            <person name="Tsai S.M."/>
            <person name="Mendes L.W."/>
        </authorList>
    </citation>
    <scope>NUCLEOTIDE SEQUENCE</scope>
    <source>
        <strain evidence="2">CENA-BCM004</strain>
    </source>
</reference>